<dbReference type="EMBL" id="OW240915">
    <property type="protein sequence ID" value="CAH2283771.1"/>
    <property type="molecule type" value="Genomic_DNA"/>
</dbReference>
<accession>A0AAD1RYI9</accession>
<protein>
    <submittedName>
        <fullName evidence="2">Uncharacterized protein</fullName>
    </submittedName>
</protein>
<dbReference type="AlphaFoldDB" id="A0AAD1RYI9"/>
<name>A0AAD1RYI9_PELCU</name>
<feature type="region of interest" description="Disordered" evidence="1">
    <location>
        <begin position="46"/>
        <end position="76"/>
    </location>
</feature>
<dbReference type="Proteomes" id="UP001295444">
    <property type="component" value="Chromosome 04"/>
</dbReference>
<keyword evidence="3" id="KW-1185">Reference proteome</keyword>
<gene>
    <name evidence="2" type="ORF">PECUL_23A024294</name>
</gene>
<evidence type="ECO:0000313" key="2">
    <source>
        <dbReference type="EMBL" id="CAH2283771.1"/>
    </source>
</evidence>
<evidence type="ECO:0000313" key="3">
    <source>
        <dbReference type="Proteomes" id="UP001295444"/>
    </source>
</evidence>
<proteinExistence type="predicted"/>
<organism evidence="2 3">
    <name type="scientific">Pelobates cultripes</name>
    <name type="common">Western spadefoot toad</name>
    <dbReference type="NCBI Taxonomy" id="61616"/>
    <lineage>
        <taxon>Eukaryota</taxon>
        <taxon>Metazoa</taxon>
        <taxon>Chordata</taxon>
        <taxon>Craniata</taxon>
        <taxon>Vertebrata</taxon>
        <taxon>Euteleostomi</taxon>
        <taxon>Amphibia</taxon>
        <taxon>Batrachia</taxon>
        <taxon>Anura</taxon>
        <taxon>Pelobatoidea</taxon>
        <taxon>Pelobatidae</taxon>
        <taxon>Pelobates</taxon>
    </lineage>
</organism>
<evidence type="ECO:0000256" key="1">
    <source>
        <dbReference type="SAM" id="MobiDB-lite"/>
    </source>
</evidence>
<sequence>GRTHAARSTGLLREVATCASRSGRRVLASDREYLRHQKFHLAIRGVQGGSQTASHLKPRAEHLQPASEKGRLVGMR</sequence>
<reference evidence="2" key="1">
    <citation type="submission" date="2022-03" db="EMBL/GenBank/DDBJ databases">
        <authorList>
            <person name="Alioto T."/>
            <person name="Alioto T."/>
            <person name="Gomez Garrido J."/>
        </authorList>
    </citation>
    <scope>NUCLEOTIDE SEQUENCE</scope>
</reference>
<feature type="non-terminal residue" evidence="2">
    <location>
        <position position="1"/>
    </location>
</feature>